<dbReference type="InterPro" id="IPR050191">
    <property type="entry name" value="ATP-dep_DNA_ligase"/>
</dbReference>
<accession>A0A4S8M0S8</accession>
<evidence type="ECO:0000259" key="12">
    <source>
        <dbReference type="PROSITE" id="PS50160"/>
    </source>
</evidence>
<dbReference type="SUPFAM" id="SSF50249">
    <property type="entry name" value="Nucleic acid-binding proteins"/>
    <property type="match status" value="1"/>
</dbReference>
<evidence type="ECO:0000256" key="4">
    <source>
        <dbReference type="ARBA" id="ARBA00022705"/>
    </source>
</evidence>
<dbReference type="Gene3D" id="3.30.470.30">
    <property type="entry name" value="DNA ligase/mRNA capping enzyme"/>
    <property type="match status" value="1"/>
</dbReference>
<gene>
    <name evidence="13" type="ORF">K435DRAFT_723863</name>
</gene>
<dbReference type="PROSITE" id="PS50160">
    <property type="entry name" value="DNA_LIGASE_A3"/>
    <property type="match status" value="1"/>
</dbReference>
<dbReference type="InterPro" id="IPR036599">
    <property type="entry name" value="DNA_ligase_N_sf"/>
</dbReference>
<sequence>MSKRASSHSTPSPKRKKAPGNQTRLDAFFSAPRQQPQAGISKSTANSGSVDRKRAPDVIDVDLLDDNLQPIPQRTEESEETEPKVSASSSLSSSNATLKSPTKFIHSKVTFEDILPPTYETLSVDPVTFDPESYVLPSSTPEIPYSFLAHALSTICGTRSRIAILDTLTNTFRTILVRHPQSLLPAVYLLSNTMSPPYSSVELNIGPSVISQAIQHISGLSSSSLKKLYNSLGDIGDVAYAAKSNTRTLIPHPPLRVSFVYETMTKVARASGQGAAKQKQKLVETLLVAAKGEESRFLARTLSQNLRVGAVRTSLLTALARSFVLSSKCRASAAECPYHISAQALVAIRPIPTDRKKGTGSASDPGRETVNTALREAEALVRKVFVQHPDYGHILEALVVDGLESLAEKVPLTVGIPIYPTLGTPIRSFQELYENLRDLPFSAELKYDGQRAQIHGDRQSDGNTVVRLFSRHLEDMTSKYPDVVALVEEIFEHSPQIQSCILDAEIVAIDPQDGSLRNFQTLAGRARKDVRLDNVLANVAVFAFDLMYFNRQILLDHSFRSRRTLLHEHFPPFVPQRRELARFQHVERCDSENGRSLLEEFWQTVVNRHDTEGLMVKLLDNEPESEEQTTQVPSRRSKPLRAVYDADKRTNAWMKLKKDYVTGLGDSLDLVPIGAWYGNGRKARWWSPILLGVWDPQKGYVVGVCKCMSGFSDNFYKALSDRYKLTEDSETCSKTARWECETGGLRPDVYFKPQEVWEIRGAEVTLSPVSVAAVGLVSPSKGLSLRFPRFIRIRDEKAVQQASDTTFLANLWRKQQGNTENVDGGDELIDVDLRSSTGESDGSDLYA</sequence>
<keyword evidence="4" id="KW-0235">DNA replication</keyword>
<dbReference type="EMBL" id="ML179201">
    <property type="protein sequence ID" value="THU95401.1"/>
    <property type="molecule type" value="Genomic_DNA"/>
</dbReference>
<dbReference type="Pfam" id="PF01068">
    <property type="entry name" value="DNA_ligase_A_M"/>
    <property type="match status" value="1"/>
</dbReference>
<name>A0A4S8M0S8_DENBC</name>
<evidence type="ECO:0000256" key="3">
    <source>
        <dbReference type="ARBA" id="ARBA00022598"/>
    </source>
</evidence>
<comment type="subcellular location">
    <subcellularLocation>
        <location evidence="1">Nucleus</location>
    </subcellularLocation>
</comment>
<dbReference type="AlphaFoldDB" id="A0A4S8M0S8"/>
<dbReference type="SUPFAM" id="SSF117018">
    <property type="entry name" value="ATP-dependent DNA ligase DNA-binding domain"/>
    <property type="match status" value="1"/>
</dbReference>
<comment type="similarity">
    <text evidence="2 10">Belongs to the ATP-dependent DNA ligase family.</text>
</comment>
<dbReference type="GO" id="GO:0003910">
    <property type="term" value="F:DNA ligase (ATP) activity"/>
    <property type="evidence" value="ECO:0007669"/>
    <property type="project" value="UniProtKB-EC"/>
</dbReference>
<dbReference type="Gene3D" id="1.10.3260.10">
    <property type="entry name" value="DNA ligase, ATP-dependent, N-terminal domain"/>
    <property type="match status" value="1"/>
</dbReference>
<dbReference type="InterPro" id="IPR000977">
    <property type="entry name" value="DNA_ligase_ATP-dep"/>
</dbReference>
<comment type="catalytic activity">
    <reaction evidence="8 9">
        <text>ATP + (deoxyribonucleotide)n-3'-hydroxyl + 5'-phospho-(deoxyribonucleotide)m = (deoxyribonucleotide)n+m + AMP + diphosphate.</text>
        <dbReference type="EC" id="6.5.1.1"/>
    </reaction>
</comment>
<evidence type="ECO:0000256" key="7">
    <source>
        <dbReference type="ARBA" id="ARBA00023242"/>
    </source>
</evidence>
<dbReference type="GO" id="GO:0071897">
    <property type="term" value="P:DNA biosynthetic process"/>
    <property type="evidence" value="ECO:0007669"/>
    <property type="project" value="InterPro"/>
</dbReference>
<dbReference type="InterPro" id="IPR012308">
    <property type="entry name" value="DNA_ligase_ATP-dep_N"/>
</dbReference>
<dbReference type="Gene3D" id="2.40.50.140">
    <property type="entry name" value="Nucleic acid-binding proteins"/>
    <property type="match status" value="1"/>
</dbReference>
<dbReference type="Pfam" id="PF04679">
    <property type="entry name" value="DNA_ligase_A_C"/>
    <property type="match status" value="1"/>
</dbReference>
<dbReference type="GO" id="GO:0003677">
    <property type="term" value="F:DNA binding"/>
    <property type="evidence" value="ECO:0007669"/>
    <property type="project" value="InterPro"/>
</dbReference>
<keyword evidence="5 9" id="KW-0547">Nucleotide-binding</keyword>
<feature type="domain" description="ATP-dependent DNA ligase family profile" evidence="12">
    <location>
        <begin position="532"/>
        <end position="695"/>
    </location>
</feature>
<evidence type="ECO:0000256" key="11">
    <source>
        <dbReference type="SAM" id="MobiDB-lite"/>
    </source>
</evidence>
<evidence type="ECO:0000256" key="6">
    <source>
        <dbReference type="ARBA" id="ARBA00022840"/>
    </source>
</evidence>
<dbReference type="EC" id="6.5.1.1" evidence="9"/>
<dbReference type="InterPro" id="IPR016059">
    <property type="entry name" value="DNA_ligase_ATP-dep_CS"/>
</dbReference>
<dbReference type="InterPro" id="IPR012310">
    <property type="entry name" value="DNA_ligase_ATP-dep_cent"/>
</dbReference>
<dbReference type="Proteomes" id="UP000297245">
    <property type="component" value="Unassembled WGS sequence"/>
</dbReference>
<evidence type="ECO:0000313" key="13">
    <source>
        <dbReference type="EMBL" id="THU95401.1"/>
    </source>
</evidence>
<dbReference type="PROSITE" id="PS00697">
    <property type="entry name" value="DNA_LIGASE_A1"/>
    <property type="match status" value="1"/>
</dbReference>
<reference evidence="13 14" key="1">
    <citation type="journal article" date="2019" name="Nat. Ecol. Evol.">
        <title>Megaphylogeny resolves global patterns of mushroom evolution.</title>
        <authorList>
            <person name="Varga T."/>
            <person name="Krizsan K."/>
            <person name="Foldi C."/>
            <person name="Dima B."/>
            <person name="Sanchez-Garcia M."/>
            <person name="Sanchez-Ramirez S."/>
            <person name="Szollosi G.J."/>
            <person name="Szarkandi J.G."/>
            <person name="Papp V."/>
            <person name="Albert L."/>
            <person name="Andreopoulos W."/>
            <person name="Angelini C."/>
            <person name="Antonin V."/>
            <person name="Barry K.W."/>
            <person name="Bougher N.L."/>
            <person name="Buchanan P."/>
            <person name="Buyck B."/>
            <person name="Bense V."/>
            <person name="Catcheside P."/>
            <person name="Chovatia M."/>
            <person name="Cooper J."/>
            <person name="Damon W."/>
            <person name="Desjardin D."/>
            <person name="Finy P."/>
            <person name="Geml J."/>
            <person name="Haridas S."/>
            <person name="Hughes K."/>
            <person name="Justo A."/>
            <person name="Karasinski D."/>
            <person name="Kautmanova I."/>
            <person name="Kiss B."/>
            <person name="Kocsube S."/>
            <person name="Kotiranta H."/>
            <person name="LaButti K.M."/>
            <person name="Lechner B.E."/>
            <person name="Liimatainen K."/>
            <person name="Lipzen A."/>
            <person name="Lukacs Z."/>
            <person name="Mihaltcheva S."/>
            <person name="Morgado L.N."/>
            <person name="Niskanen T."/>
            <person name="Noordeloos M.E."/>
            <person name="Ohm R.A."/>
            <person name="Ortiz-Santana B."/>
            <person name="Ovrebo C."/>
            <person name="Racz N."/>
            <person name="Riley R."/>
            <person name="Savchenko A."/>
            <person name="Shiryaev A."/>
            <person name="Soop K."/>
            <person name="Spirin V."/>
            <person name="Szebenyi C."/>
            <person name="Tomsovsky M."/>
            <person name="Tulloss R.E."/>
            <person name="Uehling J."/>
            <person name="Grigoriev I.V."/>
            <person name="Vagvolgyi C."/>
            <person name="Papp T."/>
            <person name="Martin F.M."/>
            <person name="Miettinen O."/>
            <person name="Hibbett D.S."/>
            <person name="Nagy L.G."/>
        </authorList>
    </citation>
    <scope>NUCLEOTIDE SEQUENCE [LARGE SCALE GENOMIC DNA]</scope>
    <source>
        <strain evidence="13 14">CBS 962.96</strain>
    </source>
</reference>
<dbReference type="InterPro" id="IPR012309">
    <property type="entry name" value="DNA_ligase_ATP-dep_C"/>
</dbReference>
<dbReference type="CDD" id="cd07900">
    <property type="entry name" value="Adenylation_DNA_ligase_I_Euk"/>
    <property type="match status" value="1"/>
</dbReference>
<dbReference type="GO" id="GO:0006273">
    <property type="term" value="P:lagging strand elongation"/>
    <property type="evidence" value="ECO:0007669"/>
    <property type="project" value="TreeGrafter"/>
</dbReference>
<keyword evidence="6 9" id="KW-0067">ATP-binding</keyword>
<evidence type="ECO:0000256" key="10">
    <source>
        <dbReference type="RuleBase" id="RU004196"/>
    </source>
</evidence>
<dbReference type="CDD" id="cd07969">
    <property type="entry name" value="OBF_DNA_ligase_I"/>
    <property type="match status" value="1"/>
</dbReference>
<dbReference type="InterPro" id="IPR012340">
    <property type="entry name" value="NA-bd_OB-fold"/>
</dbReference>
<dbReference type="GO" id="GO:0006281">
    <property type="term" value="P:DNA repair"/>
    <property type="evidence" value="ECO:0007669"/>
    <property type="project" value="UniProtKB-KW"/>
</dbReference>
<keyword evidence="9" id="KW-0234">DNA repair</keyword>
<proteinExistence type="inferred from homology"/>
<evidence type="ECO:0000256" key="9">
    <source>
        <dbReference type="RuleBase" id="RU000617"/>
    </source>
</evidence>
<dbReference type="SUPFAM" id="SSF56091">
    <property type="entry name" value="DNA ligase/mRNA capping enzyme, catalytic domain"/>
    <property type="match status" value="1"/>
</dbReference>
<dbReference type="PANTHER" id="PTHR45674:SF9">
    <property type="entry name" value="DNA LIGASE 3"/>
    <property type="match status" value="1"/>
</dbReference>
<evidence type="ECO:0000256" key="8">
    <source>
        <dbReference type="ARBA" id="ARBA00034003"/>
    </source>
</evidence>
<dbReference type="NCBIfam" id="TIGR00574">
    <property type="entry name" value="dnl1"/>
    <property type="match status" value="1"/>
</dbReference>
<evidence type="ECO:0000256" key="5">
    <source>
        <dbReference type="ARBA" id="ARBA00022741"/>
    </source>
</evidence>
<dbReference type="OrthoDB" id="206088at2759"/>
<keyword evidence="3 9" id="KW-0436">Ligase</keyword>
<organism evidence="13 14">
    <name type="scientific">Dendrothele bispora (strain CBS 962.96)</name>
    <dbReference type="NCBI Taxonomy" id="1314807"/>
    <lineage>
        <taxon>Eukaryota</taxon>
        <taxon>Fungi</taxon>
        <taxon>Dikarya</taxon>
        <taxon>Basidiomycota</taxon>
        <taxon>Agaricomycotina</taxon>
        <taxon>Agaricomycetes</taxon>
        <taxon>Agaricomycetidae</taxon>
        <taxon>Agaricales</taxon>
        <taxon>Agaricales incertae sedis</taxon>
        <taxon>Dendrothele</taxon>
    </lineage>
</organism>
<dbReference type="PANTHER" id="PTHR45674">
    <property type="entry name" value="DNA LIGASE 1/3 FAMILY MEMBER"/>
    <property type="match status" value="1"/>
</dbReference>
<dbReference type="GO" id="GO:0005524">
    <property type="term" value="F:ATP binding"/>
    <property type="evidence" value="ECO:0007669"/>
    <property type="project" value="UniProtKB-KW"/>
</dbReference>
<feature type="region of interest" description="Disordered" evidence="11">
    <location>
        <begin position="1"/>
        <end position="97"/>
    </location>
</feature>
<evidence type="ECO:0000313" key="14">
    <source>
        <dbReference type="Proteomes" id="UP000297245"/>
    </source>
</evidence>
<keyword evidence="14" id="KW-1185">Reference proteome</keyword>
<dbReference type="GO" id="GO:0006310">
    <property type="term" value="P:DNA recombination"/>
    <property type="evidence" value="ECO:0007669"/>
    <property type="project" value="UniProtKB-KW"/>
</dbReference>
<keyword evidence="7" id="KW-0539">Nucleus</keyword>
<evidence type="ECO:0000256" key="1">
    <source>
        <dbReference type="ARBA" id="ARBA00004123"/>
    </source>
</evidence>
<keyword evidence="9" id="KW-0227">DNA damage</keyword>
<evidence type="ECO:0000256" key="2">
    <source>
        <dbReference type="ARBA" id="ARBA00007572"/>
    </source>
</evidence>
<keyword evidence="9" id="KW-0233">DNA recombination</keyword>
<dbReference type="Pfam" id="PF04675">
    <property type="entry name" value="DNA_ligase_A_N"/>
    <property type="match status" value="1"/>
</dbReference>
<dbReference type="GO" id="GO:0005634">
    <property type="term" value="C:nucleus"/>
    <property type="evidence" value="ECO:0007669"/>
    <property type="project" value="UniProtKB-SubCell"/>
</dbReference>
<feature type="compositionally biased region" description="Polar residues" evidence="11">
    <location>
        <begin position="32"/>
        <end position="49"/>
    </location>
</feature>
<protein>
    <recommendedName>
        <fullName evidence="9">DNA ligase</fullName>
        <ecNumber evidence="9">6.5.1.1</ecNumber>
    </recommendedName>
</protein>
<dbReference type="FunFam" id="3.30.470.30:FF:000002">
    <property type="entry name" value="DNA ligase"/>
    <property type="match status" value="1"/>
</dbReference>
<dbReference type="Gene3D" id="3.30.1490.70">
    <property type="match status" value="1"/>
</dbReference>